<dbReference type="GeneID" id="68349532"/>
<accession>A0A9P8SP27</accession>
<evidence type="ECO:0000256" key="1">
    <source>
        <dbReference type="ARBA" id="ARBA00010139"/>
    </source>
</evidence>
<dbReference type="InterPro" id="IPR051209">
    <property type="entry name" value="FAD-bind_Monooxygenase_sf"/>
</dbReference>
<keyword evidence="4" id="KW-1185">Reference proteome</keyword>
<dbReference type="InterPro" id="IPR036188">
    <property type="entry name" value="FAD/NAD-bd_sf"/>
</dbReference>
<dbReference type="PANTHER" id="PTHR42877:SF8">
    <property type="entry name" value="MONOOXYGENASE"/>
    <property type="match status" value="1"/>
</dbReference>
<dbReference type="Proteomes" id="UP000824596">
    <property type="component" value="Unassembled WGS sequence"/>
</dbReference>
<comment type="similarity">
    <text evidence="1">Belongs to the FAD-binding monooxygenase family.</text>
</comment>
<dbReference type="EMBL" id="JAIZPD010000001">
    <property type="protein sequence ID" value="KAH0967761.1"/>
    <property type="molecule type" value="Genomic_DNA"/>
</dbReference>
<dbReference type="RefSeq" id="XP_044725274.1">
    <property type="nucleotide sequence ID" value="XM_044858874.1"/>
</dbReference>
<proteinExistence type="inferred from homology"/>
<feature type="compositionally biased region" description="Polar residues" evidence="2">
    <location>
        <begin position="7"/>
        <end position="26"/>
    </location>
</feature>
<comment type="caution">
    <text evidence="3">The sequence shown here is derived from an EMBL/GenBank/DDBJ whole genome shotgun (WGS) entry which is preliminary data.</text>
</comment>
<dbReference type="Pfam" id="PF13450">
    <property type="entry name" value="NAD_binding_8"/>
    <property type="match status" value="1"/>
</dbReference>
<gene>
    <name evidence="3" type="ORF">HRG_00403</name>
</gene>
<protein>
    <submittedName>
        <fullName evidence="3">NAD(P)-binding rossmann-like domain-containing protein</fullName>
    </submittedName>
</protein>
<dbReference type="OrthoDB" id="74360at2759"/>
<feature type="region of interest" description="Disordered" evidence="2">
    <location>
        <begin position="1"/>
        <end position="26"/>
    </location>
</feature>
<name>A0A9P8SP27_9HYPO</name>
<evidence type="ECO:0000256" key="2">
    <source>
        <dbReference type="SAM" id="MobiDB-lite"/>
    </source>
</evidence>
<evidence type="ECO:0000313" key="3">
    <source>
        <dbReference type="EMBL" id="KAH0967761.1"/>
    </source>
</evidence>
<evidence type="ECO:0000313" key="4">
    <source>
        <dbReference type="Proteomes" id="UP000824596"/>
    </source>
</evidence>
<sequence>MPLSGADKSNSRQQHPQDTNGHGPSSSFKCRDAPLHANRHLRVICIGAGASGLYLAYKLKYYFTDFTLNIYEKNPEVGGTWFENRYPGCVCDVPAHVYTYTFEPKWDWSSLFAPAPEILKYFCDFVNKYKLREYISCNHEIIGARWDGTTSDRCDFLINAGGYLNKWRWPSILGVENFKGPKLHSAAWDGSIDLKGKHIGLIGNGSSGIQLLQKLQSEVYHLTTFIRNPFWICSLKLPQFYIYKDEEKQSFRDDPTMWLQMRRATERALAGVFPLFVKNSATQKAASAYMKDQMIQKLGDKELSDRLIPNFGLGCRRITPGIGYMESLSEPNVSVVFGNVTEITADACVTDDGRNWPIDILICATGFDTTFQPQFPLIGRDGKSLADEWTEEPRSYLGMAVHGYPNYFMFLGPNSPNGNGPLMCAIEAQGQYMAHFMNRWQKEDLASIEPKVAAVNDFMEQKDAFMKTSVWGNNCSSWYRNHKTGKVTALWPGSTPHYLEATVAPRYEDFDIGYRTNRFAYLGNGFSQAELNPNVDSADYIRNEDCGELLCRSLESTFNAKNADRLMNEICESII</sequence>
<dbReference type="PANTHER" id="PTHR42877">
    <property type="entry name" value="L-ORNITHINE N(5)-MONOOXYGENASE-RELATED"/>
    <property type="match status" value="1"/>
</dbReference>
<organism evidence="3 4">
    <name type="scientific">Hirsutella rhossiliensis</name>
    <dbReference type="NCBI Taxonomy" id="111463"/>
    <lineage>
        <taxon>Eukaryota</taxon>
        <taxon>Fungi</taxon>
        <taxon>Dikarya</taxon>
        <taxon>Ascomycota</taxon>
        <taxon>Pezizomycotina</taxon>
        <taxon>Sordariomycetes</taxon>
        <taxon>Hypocreomycetidae</taxon>
        <taxon>Hypocreales</taxon>
        <taxon>Ophiocordycipitaceae</taxon>
        <taxon>Hirsutella</taxon>
    </lineage>
</organism>
<dbReference type="AlphaFoldDB" id="A0A9P8SP27"/>
<reference evidence="3" key="1">
    <citation type="submission" date="2021-09" db="EMBL/GenBank/DDBJ databases">
        <title>A high-quality genome of the endoparasitic fungus Hirsutella rhossiliensis with a comparison of Hirsutella genomes reveals transposable elements contributing to genome size variation.</title>
        <authorList>
            <person name="Lin R."/>
            <person name="Jiao Y."/>
            <person name="Sun X."/>
            <person name="Ling J."/>
            <person name="Xie B."/>
            <person name="Cheng X."/>
        </authorList>
    </citation>
    <scope>NUCLEOTIDE SEQUENCE</scope>
    <source>
        <strain evidence="3">HR02</strain>
    </source>
</reference>
<dbReference type="PRINTS" id="PR00419">
    <property type="entry name" value="ADXRDTASE"/>
</dbReference>
<dbReference type="SUPFAM" id="SSF51905">
    <property type="entry name" value="FAD/NAD(P)-binding domain"/>
    <property type="match status" value="1"/>
</dbReference>
<dbReference type="Gene3D" id="3.50.50.60">
    <property type="entry name" value="FAD/NAD(P)-binding domain"/>
    <property type="match status" value="2"/>
</dbReference>